<name>A0ABD6EIT4_9BILA</name>
<gene>
    <name evidence="2" type="ORF">AB6A40_006189</name>
</gene>
<dbReference type="EMBL" id="JBGFUD010004240">
    <property type="protein sequence ID" value="MFH4979480.1"/>
    <property type="molecule type" value="Genomic_DNA"/>
</dbReference>
<evidence type="ECO:0000313" key="2">
    <source>
        <dbReference type="EMBL" id="MFH4979480.1"/>
    </source>
</evidence>
<sequence>MKRTLQVSAPPPTNGGQLQKQNIVKDTNFPQYAPQFAVCNPCRPSYELTAQQAKDENSMNENAQRLPLDLMRIPTTDDQYLEPPTGNKNPPIAHELEDIALEHNKNPVEQQKLLTPQIITNEKERMKDEVDHVRVAENVQPAVNSDLKQGAKVDQKLYQPNDAAGNKGTKPAMLQKDQAVKPLSPQKNQLAKDWLTPRNQAVKPLTPQKDQLAKDWLTPKNQAVKPLTPQKDQLAKDWLTPRNQAVKPLTQKDQLAKESLTPRNQAVKPLTQKDQLAKESLTPRNQAAKPLTPQKDQLAKDSLTPRNQAVKPLTSQEDQLAKESLTPRNQAAKPLTPQKDQLAKQSLTLEDQGFKGTPPQKATPQQPMRTQMAPSNEDEKRAMKTTIEHQAVHLIPEQIRSQTSMTESKQNTNTTEWTLKSDETLLSAGTSSSLNTAAERTSRKEELPPSSPAVYCSNSSSCEVEEKNGRKSPKFVDSVYFPAGHF</sequence>
<dbReference type="Proteomes" id="UP001608902">
    <property type="component" value="Unassembled WGS sequence"/>
</dbReference>
<accession>A0ABD6EIT4</accession>
<comment type="caution">
    <text evidence="2">The sequence shown here is derived from an EMBL/GenBank/DDBJ whole genome shotgun (WGS) entry which is preliminary data.</text>
</comment>
<evidence type="ECO:0000313" key="3">
    <source>
        <dbReference type="Proteomes" id="UP001608902"/>
    </source>
</evidence>
<reference evidence="2 3" key="1">
    <citation type="submission" date="2024-08" db="EMBL/GenBank/DDBJ databases">
        <title>Gnathostoma spinigerum genome.</title>
        <authorList>
            <person name="Gonzalez-Bertolin B."/>
            <person name="Monzon S."/>
            <person name="Zaballos A."/>
            <person name="Jimenez P."/>
            <person name="Dekumyoy P."/>
            <person name="Varona S."/>
            <person name="Cuesta I."/>
            <person name="Sumanam S."/>
            <person name="Adisakwattana P."/>
            <person name="Gasser R.B."/>
            <person name="Hernandez-Gonzalez A."/>
            <person name="Young N.D."/>
            <person name="Perteguer M.J."/>
        </authorList>
    </citation>
    <scope>NUCLEOTIDE SEQUENCE [LARGE SCALE GENOMIC DNA]</scope>
    <source>
        <strain evidence="2">AL3</strain>
        <tissue evidence="2">Liver</tissue>
    </source>
</reference>
<keyword evidence="3" id="KW-1185">Reference proteome</keyword>
<feature type="region of interest" description="Disordered" evidence="1">
    <location>
        <begin position="350"/>
        <end position="378"/>
    </location>
</feature>
<evidence type="ECO:0000256" key="1">
    <source>
        <dbReference type="SAM" id="MobiDB-lite"/>
    </source>
</evidence>
<dbReference type="AlphaFoldDB" id="A0ABD6EIT4"/>
<organism evidence="2 3">
    <name type="scientific">Gnathostoma spinigerum</name>
    <dbReference type="NCBI Taxonomy" id="75299"/>
    <lineage>
        <taxon>Eukaryota</taxon>
        <taxon>Metazoa</taxon>
        <taxon>Ecdysozoa</taxon>
        <taxon>Nematoda</taxon>
        <taxon>Chromadorea</taxon>
        <taxon>Rhabditida</taxon>
        <taxon>Spirurina</taxon>
        <taxon>Gnathostomatomorpha</taxon>
        <taxon>Gnathostomatoidea</taxon>
        <taxon>Gnathostomatidae</taxon>
        <taxon>Gnathostoma</taxon>
    </lineage>
</organism>
<proteinExistence type="predicted"/>
<feature type="region of interest" description="Disordered" evidence="1">
    <location>
        <begin position="422"/>
        <end position="458"/>
    </location>
</feature>
<protein>
    <submittedName>
        <fullName evidence="2">Uncharacterized protein</fullName>
    </submittedName>
</protein>
<feature type="region of interest" description="Disordered" evidence="1">
    <location>
        <begin position="1"/>
        <end position="20"/>
    </location>
</feature>
<feature type="region of interest" description="Disordered" evidence="1">
    <location>
        <begin position="191"/>
        <end position="322"/>
    </location>
</feature>
<feature type="compositionally biased region" description="Polar residues" evidence="1">
    <location>
        <begin position="427"/>
        <end position="439"/>
    </location>
</feature>
<feature type="compositionally biased region" description="Polar residues" evidence="1">
    <location>
        <begin position="360"/>
        <end position="374"/>
    </location>
</feature>